<evidence type="ECO:0000256" key="6">
    <source>
        <dbReference type="ARBA" id="ARBA00023136"/>
    </source>
</evidence>
<keyword evidence="2 7" id="KW-0813">Transport</keyword>
<comment type="similarity">
    <text evidence="7">Belongs to the binding-protein-dependent transport system permease family.</text>
</comment>
<organism evidence="9 10">
    <name type="scientific">Cellulomonas algicola</name>
    <dbReference type="NCBI Taxonomy" id="2071633"/>
    <lineage>
        <taxon>Bacteria</taxon>
        <taxon>Bacillati</taxon>
        <taxon>Actinomycetota</taxon>
        <taxon>Actinomycetes</taxon>
        <taxon>Micrococcales</taxon>
        <taxon>Cellulomonadaceae</taxon>
        <taxon>Cellulomonas</taxon>
    </lineage>
</organism>
<sequence length="311" mass="34126">MTATTAPARTGADRPQRVRRGGIASRTARAFYWMVLPAFALFFLLHTLPVLQGVYYSFTDSPGYGPYEFVGLANYVALFSDDRVLHAYLFTFQFAIVSTILVNVIALAVAMALNSRIKFRTTLRAVYFVPYVLAILVVGYVFQYLFAISIPAIAQSLGNERFSTSILGDENLAWIAIVVLAVWQAAAFNIVLYLAGLQTVPHELYEAASLDGAGSWRKFTSITFPMIWSFFIINMVLALKGFLQVFDHVIAMTGGGPGTATESVGVLIYKGGFQGGEFGYQLANAVVFMVVIIVFALVQFRVLQRGEGNVA</sequence>
<evidence type="ECO:0000256" key="4">
    <source>
        <dbReference type="ARBA" id="ARBA00022692"/>
    </source>
</evidence>
<dbReference type="GO" id="GO:0055085">
    <property type="term" value="P:transmembrane transport"/>
    <property type="evidence" value="ECO:0007669"/>
    <property type="project" value="InterPro"/>
</dbReference>
<keyword evidence="3" id="KW-1003">Cell membrane</keyword>
<dbReference type="EMBL" id="BHYL01000070">
    <property type="protein sequence ID" value="GCD19468.1"/>
    <property type="molecule type" value="Genomic_DNA"/>
</dbReference>
<name>A0A401UXS9_9CELL</name>
<keyword evidence="6 7" id="KW-0472">Membrane</keyword>
<feature type="transmembrane region" description="Helical" evidence="7">
    <location>
        <begin position="125"/>
        <end position="153"/>
    </location>
</feature>
<reference evidence="9 10" key="1">
    <citation type="submission" date="2018-11" db="EMBL/GenBank/DDBJ databases">
        <title>Draft genome sequence of Cellulomonas takizawaensis strain TKZ-21.</title>
        <authorList>
            <person name="Yamamura H."/>
            <person name="Hayashi T."/>
            <person name="Hamada M."/>
            <person name="Serisawa Y."/>
            <person name="Matsuyama K."/>
            <person name="Nakagawa Y."/>
            <person name="Otoguro M."/>
            <person name="Yanagida F."/>
            <person name="Hayakawa M."/>
        </authorList>
    </citation>
    <scope>NUCLEOTIDE SEQUENCE [LARGE SCALE GENOMIC DNA]</scope>
    <source>
        <strain evidence="9 10">TKZ-21</strain>
    </source>
</reference>
<feature type="transmembrane region" description="Helical" evidence="7">
    <location>
        <begin position="87"/>
        <end position="113"/>
    </location>
</feature>
<dbReference type="PANTHER" id="PTHR30193">
    <property type="entry name" value="ABC TRANSPORTER PERMEASE PROTEIN"/>
    <property type="match status" value="1"/>
</dbReference>
<keyword evidence="5 7" id="KW-1133">Transmembrane helix</keyword>
<gene>
    <name evidence="9" type="primary">msmF</name>
    <name evidence="9" type="ORF">CTKZ_10300</name>
</gene>
<dbReference type="InterPro" id="IPR035906">
    <property type="entry name" value="MetI-like_sf"/>
</dbReference>
<dbReference type="InterPro" id="IPR051393">
    <property type="entry name" value="ABC_transporter_permease"/>
</dbReference>
<dbReference type="GO" id="GO:0005886">
    <property type="term" value="C:plasma membrane"/>
    <property type="evidence" value="ECO:0007669"/>
    <property type="project" value="UniProtKB-SubCell"/>
</dbReference>
<evidence type="ECO:0000259" key="8">
    <source>
        <dbReference type="PROSITE" id="PS50928"/>
    </source>
</evidence>
<evidence type="ECO:0000313" key="10">
    <source>
        <dbReference type="Proteomes" id="UP000288246"/>
    </source>
</evidence>
<feature type="transmembrane region" description="Helical" evidence="7">
    <location>
        <begin position="226"/>
        <end position="246"/>
    </location>
</feature>
<feature type="transmembrane region" description="Helical" evidence="7">
    <location>
        <begin position="30"/>
        <end position="51"/>
    </location>
</feature>
<accession>A0A401UXS9</accession>
<feature type="domain" description="ABC transmembrane type-1" evidence="8">
    <location>
        <begin position="88"/>
        <end position="299"/>
    </location>
</feature>
<dbReference type="InterPro" id="IPR000515">
    <property type="entry name" value="MetI-like"/>
</dbReference>
<dbReference type="PROSITE" id="PS50928">
    <property type="entry name" value="ABC_TM1"/>
    <property type="match status" value="1"/>
</dbReference>
<protein>
    <submittedName>
        <fullName evidence="9">Sugar ABC transporter permease</fullName>
    </submittedName>
</protein>
<proteinExistence type="inferred from homology"/>
<keyword evidence="10" id="KW-1185">Reference proteome</keyword>
<dbReference type="CDD" id="cd06261">
    <property type="entry name" value="TM_PBP2"/>
    <property type="match status" value="1"/>
</dbReference>
<evidence type="ECO:0000256" key="2">
    <source>
        <dbReference type="ARBA" id="ARBA00022448"/>
    </source>
</evidence>
<comment type="subcellular location">
    <subcellularLocation>
        <location evidence="1 7">Cell membrane</location>
        <topology evidence="1 7">Multi-pass membrane protein</topology>
    </subcellularLocation>
</comment>
<keyword evidence="4 7" id="KW-0812">Transmembrane</keyword>
<dbReference type="Gene3D" id="1.10.3720.10">
    <property type="entry name" value="MetI-like"/>
    <property type="match status" value="1"/>
</dbReference>
<comment type="caution">
    <text evidence="9">The sequence shown here is derived from an EMBL/GenBank/DDBJ whole genome shotgun (WGS) entry which is preliminary data.</text>
</comment>
<dbReference type="SUPFAM" id="SSF161098">
    <property type="entry name" value="MetI-like"/>
    <property type="match status" value="1"/>
</dbReference>
<evidence type="ECO:0000256" key="5">
    <source>
        <dbReference type="ARBA" id="ARBA00022989"/>
    </source>
</evidence>
<evidence type="ECO:0000256" key="1">
    <source>
        <dbReference type="ARBA" id="ARBA00004651"/>
    </source>
</evidence>
<dbReference type="OrthoDB" id="9805974at2"/>
<feature type="transmembrane region" description="Helical" evidence="7">
    <location>
        <begin position="173"/>
        <end position="195"/>
    </location>
</feature>
<dbReference type="AlphaFoldDB" id="A0A401UXS9"/>
<evidence type="ECO:0000256" key="3">
    <source>
        <dbReference type="ARBA" id="ARBA00022475"/>
    </source>
</evidence>
<dbReference type="Proteomes" id="UP000288246">
    <property type="component" value="Unassembled WGS sequence"/>
</dbReference>
<feature type="transmembrane region" description="Helical" evidence="7">
    <location>
        <begin position="278"/>
        <end position="298"/>
    </location>
</feature>
<dbReference type="RefSeq" id="WP_124342004.1">
    <property type="nucleotide sequence ID" value="NZ_BHYL01000070.1"/>
</dbReference>
<dbReference type="Pfam" id="PF00528">
    <property type="entry name" value="BPD_transp_1"/>
    <property type="match status" value="1"/>
</dbReference>
<evidence type="ECO:0000256" key="7">
    <source>
        <dbReference type="RuleBase" id="RU363032"/>
    </source>
</evidence>
<dbReference type="PANTHER" id="PTHR30193:SF37">
    <property type="entry name" value="INNER MEMBRANE ABC TRANSPORTER PERMEASE PROTEIN YCJO"/>
    <property type="match status" value="1"/>
</dbReference>
<evidence type="ECO:0000313" key="9">
    <source>
        <dbReference type="EMBL" id="GCD19468.1"/>
    </source>
</evidence>